<dbReference type="Proteomes" id="UP001205035">
    <property type="component" value="Unassembled WGS sequence"/>
</dbReference>
<dbReference type="AlphaFoldDB" id="A0AAJ1CIA5"/>
<evidence type="ECO:0000259" key="1">
    <source>
        <dbReference type="Pfam" id="PF25223"/>
    </source>
</evidence>
<proteinExistence type="predicted"/>
<sequence>MPSRFDELVAKIAASKDPDKMRMLMCADAWGFKQMATMQPKMAQKWLDKIEASEWHNYLSPEEAEQVVSGLVNQSGTKGPKWPMPQFEAVVTSLGSQMQEAPYYNKYALWATANMIYSDHAKSLSEVVSEADMPKVVYKMAVEKLKDPDRPRFARPYFGL</sequence>
<dbReference type="InterPro" id="IPR057163">
    <property type="entry name" value="DUF7841"/>
</dbReference>
<evidence type="ECO:0000313" key="2">
    <source>
        <dbReference type="EMBL" id="MCQ5083685.1"/>
    </source>
</evidence>
<reference evidence="2" key="1">
    <citation type="submission" date="2022-06" db="EMBL/GenBank/DDBJ databases">
        <title>Isolation of gut microbiota from human fecal samples.</title>
        <authorList>
            <person name="Pamer E.G."/>
            <person name="Barat B."/>
            <person name="Waligurski E."/>
            <person name="Medina S."/>
            <person name="Paddock L."/>
            <person name="Mostad J."/>
        </authorList>
    </citation>
    <scope>NUCLEOTIDE SEQUENCE</scope>
    <source>
        <strain evidence="2">DFI.6.22</strain>
    </source>
</reference>
<name>A0AAJ1CIA5_9BACT</name>
<accession>A0AAJ1CIA5</accession>
<comment type="caution">
    <text evidence="2">The sequence shown here is derived from an EMBL/GenBank/DDBJ whole genome shotgun (WGS) entry which is preliminary data.</text>
</comment>
<gene>
    <name evidence="2" type="ORF">NE651_12405</name>
</gene>
<dbReference type="Pfam" id="PF25223">
    <property type="entry name" value="DUF7841"/>
    <property type="match status" value="1"/>
</dbReference>
<dbReference type="EMBL" id="JANGBQ010000020">
    <property type="protein sequence ID" value="MCQ5083685.1"/>
    <property type="molecule type" value="Genomic_DNA"/>
</dbReference>
<dbReference type="RefSeq" id="WP_256166475.1">
    <property type="nucleotide sequence ID" value="NZ_JANGBQ010000020.1"/>
</dbReference>
<feature type="domain" description="DUF7841" evidence="1">
    <location>
        <begin position="54"/>
        <end position="150"/>
    </location>
</feature>
<protein>
    <recommendedName>
        <fullName evidence="1">DUF7841 domain-containing protein</fullName>
    </recommendedName>
</protein>
<organism evidence="2 3">
    <name type="scientific">Alistipes onderdonkii</name>
    <dbReference type="NCBI Taxonomy" id="328813"/>
    <lineage>
        <taxon>Bacteria</taxon>
        <taxon>Pseudomonadati</taxon>
        <taxon>Bacteroidota</taxon>
        <taxon>Bacteroidia</taxon>
        <taxon>Bacteroidales</taxon>
        <taxon>Rikenellaceae</taxon>
        <taxon>Alistipes</taxon>
    </lineage>
</organism>
<evidence type="ECO:0000313" key="3">
    <source>
        <dbReference type="Proteomes" id="UP001205035"/>
    </source>
</evidence>